<dbReference type="RefSeq" id="XP_056764443.1">
    <property type="nucleotide sequence ID" value="XM_056911617.1"/>
</dbReference>
<dbReference type="Proteomes" id="UP001213681">
    <property type="component" value="Unassembled WGS sequence"/>
</dbReference>
<gene>
    <name evidence="4" type="ORF">N7458_008235</name>
</gene>
<dbReference type="Pfam" id="PF01498">
    <property type="entry name" value="HTH_Tnp_Tc3_2"/>
    <property type="match status" value="1"/>
</dbReference>
<sequence length="377" mass="44075">MPPIRVGRRRPTPRPRPAVSPQQARRPKAELDAYTRTKFVELKDVAGWTFQQIADYYTDYSINTIKTSYYRSRSRINNETSPRSGRPRKLNEADKTKLLEAIDENPRITYEDLLTTVDNKVKRHSIWRLLHEEGRRKWLVLDRPGLTPAHAAQRLRWARTYEYFTPNDWARVFWSDECTVERGIGERREYTFTPRNKQIQERDVRGVPTKGKQVKQMFWAAFSGATRRTGLVPLFRNPESNRRGIDSTVIRDLYVRVLPTLFLHRDGIFQQDNASTHTAYIVRDALQELGIEVMEWPAKSPDLNPIENLWTLLKDMIYKLHPELKTMRNNDTTHTALIAAAQEAWDALDLDILANLSATMPHRVQAIIEAEGWYTKY</sequence>
<feature type="domain" description="Tc1-like transposase DDE" evidence="3">
    <location>
        <begin position="248"/>
        <end position="319"/>
    </location>
</feature>
<dbReference type="GO" id="GO:0006313">
    <property type="term" value="P:DNA transposition"/>
    <property type="evidence" value="ECO:0007669"/>
    <property type="project" value="InterPro"/>
</dbReference>
<dbReference type="InterPro" id="IPR038717">
    <property type="entry name" value="Tc1-like_DDE_dom"/>
</dbReference>
<dbReference type="GeneID" id="81601860"/>
<keyword evidence="5" id="KW-1185">Reference proteome</keyword>
<reference evidence="4" key="2">
    <citation type="journal article" date="2023" name="IMA Fungus">
        <title>Comparative genomic study of the Penicillium genus elucidates a diverse pangenome and 15 lateral gene transfer events.</title>
        <authorList>
            <person name="Petersen C."/>
            <person name="Sorensen T."/>
            <person name="Nielsen M.R."/>
            <person name="Sondergaard T.E."/>
            <person name="Sorensen J.L."/>
            <person name="Fitzpatrick D.A."/>
            <person name="Frisvad J.C."/>
            <person name="Nielsen K.L."/>
        </authorList>
    </citation>
    <scope>NUCLEOTIDE SEQUENCE</scope>
    <source>
        <strain evidence="4">IBT 16125</strain>
    </source>
</reference>
<dbReference type="EMBL" id="JAPVEA010000007">
    <property type="protein sequence ID" value="KAJ5444363.1"/>
    <property type="molecule type" value="Genomic_DNA"/>
</dbReference>
<evidence type="ECO:0000259" key="3">
    <source>
        <dbReference type="Pfam" id="PF13358"/>
    </source>
</evidence>
<organism evidence="4 5">
    <name type="scientific">Penicillium daleae</name>
    <dbReference type="NCBI Taxonomy" id="63821"/>
    <lineage>
        <taxon>Eukaryota</taxon>
        <taxon>Fungi</taxon>
        <taxon>Dikarya</taxon>
        <taxon>Ascomycota</taxon>
        <taxon>Pezizomycotina</taxon>
        <taxon>Eurotiomycetes</taxon>
        <taxon>Eurotiomycetidae</taxon>
        <taxon>Eurotiales</taxon>
        <taxon>Aspergillaceae</taxon>
        <taxon>Penicillium</taxon>
    </lineage>
</organism>
<dbReference type="Pfam" id="PF13358">
    <property type="entry name" value="DDE_3"/>
    <property type="match status" value="1"/>
</dbReference>
<evidence type="ECO:0000259" key="2">
    <source>
        <dbReference type="Pfam" id="PF01498"/>
    </source>
</evidence>
<evidence type="ECO:0000313" key="4">
    <source>
        <dbReference type="EMBL" id="KAJ5444363.1"/>
    </source>
</evidence>
<dbReference type="InterPro" id="IPR052338">
    <property type="entry name" value="Transposase_5"/>
</dbReference>
<dbReference type="InterPro" id="IPR036397">
    <property type="entry name" value="RNaseH_sf"/>
</dbReference>
<name>A0AAD6C2C1_9EURO</name>
<dbReference type="Gene3D" id="3.30.420.10">
    <property type="entry name" value="Ribonuclease H-like superfamily/Ribonuclease H"/>
    <property type="match status" value="1"/>
</dbReference>
<feature type="region of interest" description="Disordered" evidence="1">
    <location>
        <begin position="1"/>
        <end position="28"/>
    </location>
</feature>
<protein>
    <recommendedName>
        <fullName evidence="6">Tc1-like transposase DDE domain-containing protein</fullName>
    </recommendedName>
</protein>
<feature type="domain" description="Transposase Tc1-like" evidence="2">
    <location>
        <begin position="97"/>
        <end position="161"/>
    </location>
</feature>
<dbReference type="GO" id="GO:0003677">
    <property type="term" value="F:DNA binding"/>
    <property type="evidence" value="ECO:0007669"/>
    <property type="project" value="InterPro"/>
</dbReference>
<reference evidence="4" key="1">
    <citation type="submission" date="2022-12" db="EMBL/GenBank/DDBJ databases">
        <authorList>
            <person name="Petersen C."/>
        </authorList>
    </citation>
    <scope>NUCLEOTIDE SEQUENCE</scope>
    <source>
        <strain evidence="4">IBT 16125</strain>
    </source>
</reference>
<evidence type="ECO:0008006" key="6">
    <source>
        <dbReference type="Google" id="ProtNLM"/>
    </source>
</evidence>
<proteinExistence type="predicted"/>
<dbReference type="AlphaFoldDB" id="A0AAD6C2C1"/>
<evidence type="ECO:0000256" key="1">
    <source>
        <dbReference type="SAM" id="MobiDB-lite"/>
    </source>
</evidence>
<evidence type="ECO:0000313" key="5">
    <source>
        <dbReference type="Proteomes" id="UP001213681"/>
    </source>
</evidence>
<dbReference type="InterPro" id="IPR002492">
    <property type="entry name" value="Transposase_Tc1-like"/>
</dbReference>
<dbReference type="InterPro" id="IPR009057">
    <property type="entry name" value="Homeodomain-like_sf"/>
</dbReference>
<dbReference type="SUPFAM" id="SSF46689">
    <property type="entry name" value="Homeodomain-like"/>
    <property type="match status" value="1"/>
</dbReference>
<dbReference type="PANTHER" id="PTHR23022">
    <property type="entry name" value="TRANSPOSABLE ELEMENT-RELATED"/>
    <property type="match status" value="1"/>
</dbReference>
<dbReference type="GO" id="GO:0015074">
    <property type="term" value="P:DNA integration"/>
    <property type="evidence" value="ECO:0007669"/>
    <property type="project" value="InterPro"/>
</dbReference>
<comment type="caution">
    <text evidence="4">The sequence shown here is derived from an EMBL/GenBank/DDBJ whole genome shotgun (WGS) entry which is preliminary data.</text>
</comment>
<accession>A0AAD6C2C1</accession>
<dbReference type="PANTHER" id="PTHR23022:SF135">
    <property type="entry name" value="SI:DKEY-77F5.3"/>
    <property type="match status" value="1"/>
</dbReference>
<feature type="compositionally biased region" description="Basic residues" evidence="1">
    <location>
        <begin position="1"/>
        <end position="13"/>
    </location>
</feature>